<dbReference type="OrthoDB" id="5421967at2"/>
<organism evidence="1 2">
    <name type="scientific">Desulfosarcina widdelii</name>
    <dbReference type="NCBI Taxonomy" id="947919"/>
    <lineage>
        <taxon>Bacteria</taxon>
        <taxon>Pseudomonadati</taxon>
        <taxon>Thermodesulfobacteriota</taxon>
        <taxon>Desulfobacteria</taxon>
        <taxon>Desulfobacterales</taxon>
        <taxon>Desulfosarcinaceae</taxon>
        <taxon>Desulfosarcina</taxon>
    </lineage>
</organism>
<reference evidence="1 2" key="1">
    <citation type="submission" date="2019-11" db="EMBL/GenBank/DDBJ databases">
        <title>Comparative genomics of hydrocarbon-degrading Desulfosarcina strains.</title>
        <authorList>
            <person name="Watanabe M."/>
            <person name="Kojima H."/>
            <person name="Fukui M."/>
        </authorList>
    </citation>
    <scope>NUCLEOTIDE SEQUENCE [LARGE SCALE GENOMIC DNA]</scope>
    <source>
        <strain evidence="1 2">PP31</strain>
    </source>
</reference>
<gene>
    <name evidence="1" type="ORF">DSCW_45970</name>
</gene>
<keyword evidence="2" id="KW-1185">Reference proteome</keyword>
<protein>
    <submittedName>
        <fullName evidence="1">Uncharacterized protein</fullName>
    </submittedName>
</protein>
<evidence type="ECO:0000313" key="1">
    <source>
        <dbReference type="EMBL" id="BBO77180.1"/>
    </source>
</evidence>
<dbReference type="KEGG" id="dwd:DSCW_45970"/>
<dbReference type="Proteomes" id="UP000427769">
    <property type="component" value="Chromosome"/>
</dbReference>
<sequence>MDADALERRCPRLGGDVSFGYCKICEEGKSPCFKVFDCWWERFDVVAHMQACLSPEAFEALSTHRSPPAKVASLVDLIRQAQERAAQD</sequence>
<proteinExistence type="predicted"/>
<name>A0A5K7Z8T3_9BACT</name>
<dbReference type="EMBL" id="AP021875">
    <property type="protein sequence ID" value="BBO77180.1"/>
    <property type="molecule type" value="Genomic_DNA"/>
</dbReference>
<accession>A0A5K7Z8T3</accession>
<dbReference type="AlphaFoldDB" id="A0A5K7Z8T3"/>
<evidence type="ECO:0000313" key="2">
    <source>
        <dbReference type="Proteomes" id="UP000427769"/>
    </source>
</evidence>
<dbReference type="RefSeq" id="WP_155305948.1">
    <property type="nucleotide sequence ID" value="NZ_AP021875.1"/>
</dbReference>